<sequence length="702" mass="71116">MGTVAAHVAAAQPGREAARQALDTAAVEVVVEVATKVEQTPWGTRFAGSARTSAGEAPVTVQWRGDDPPIGLDLGARVVITGEAEASGPGEAAVATVFADEVSVTESPAHVFGVASSLRRGFVADVSSSLPGAGGDLLPGLSVGETSAVTPELDAAMKASSLSHLTAVSGSNCALVVGLAFAASAACGAGRRTRVVIALAVLGLFVLLVTPEASVIRAATMSAIAMLALLLGRRGSGVAVLSLAVVVLLAMDPWLAASYGFLLSASATGALLLLTPPLARGFERWMPRVVALAIAVPLAAQLVCGPIIALFASEVALYGVVANIVAGPAAPAATVLGLIACLAQPLPLLASGTAALAWLPSAWVARTAETFAGLPSARLGWWEGALGGVTLALVGVIVTVAIAGLPASRVGERSRSRWVRLAVMAQRLSAGAVALILGVGTGTAALGGIAAPLTAPREWSIALCDVGQGDAIVIRSGAQVALIDTGPDAAALRRCLSRLGVDSIDVAFITHFDMDHAAGLPALEGRVATIVHGPAEREADLAPARAAADDVRAGHAGMHGRVGEASWRILWPAGETRAFPPGNDTSLVLEIGGGAVPRTLLLGDLGADAQRILVDGGTVAGTFDVVKVSHHGSRDQFPALYERIRPRVALIGVGENDYGHPHPDALAVLARSGAVVARSDTDGLVLVSDTERLAVWRDEPPP</sequence>
<feature type="transmembrane region" description="Helical" evidence="6">
    <location>
        <begin position="385"/>
        <end position="407"/>
    </location>
</feature>
<evidence type="ECO:0000256" key="6">
    <source>
        <dbReference type="SAM" id="Phobius"/>
    </source>
</evidence>
<keyword evidence="2" id="KW-1003">Cell membrane</keyword>
<feature type="transmembrane region" description="Helical" evidence="6">
    <location>
        <begin position="238"/>
        <end position="255"/>
    </location>
</feature>
<evidence type="ECO:0000259" key="7">
    <source>
        <dbReference type="SMART" id="SM00849"/>
    </source>
</evidence>
<dbReference type="Pfam" id="PF00753">
    <property type="entry name" value="Lactamase_B"/>
    <property type="match status" value="1"/>
</dbReference>
<comment type="caution">
    <text evidence="8">The sequence shown here is derived from an EMBL/GenBank/DDBJ whole genome shotgun (WGS) entry which is preliminary data.</text>
</comment>
<organism evidence="8 9">
    <name type="scientific">Microbacterium faecale</name>
    <dbReference type="NCBI Taxonomy" id="1804630"/>
    <lineage>
        <taxon>Bacteria</taxon>
        <taxon>Bacillati</taxon>
        <taxon>Actinomycetota</taxon>
        <taxon>Actinomycetes</taxon>
        <taxon>Micrococcales</taxon>
        <taxon>Microbacteriaceae</taxon>
        <taxon>Microbacterium</taxon>
    </lineage>
</organism>
<gene>
    <name evidence="8" type="ORF">GCM10010915_20250</name>
</gene>
<comment type="subcellular location">
    <subcellularLocation>
        <location evidence="1">Cell membrane</location>
        <topology evidence="1">Multi-pass membrane protein</topology>
    </subcellularLocation>
</comment>
<feature type="transmembrane region" description="Helical" evidence="6">
    <location>
        <begin position="261"/>
        <end position="279"/>
    </location>
</feature>
<evidence type="ECO:0000256" key="3">
    <source>
        <dbReference type="ARBA" id="ARBA00022692"/>
    </source>
</evidence>
<dbReference type="GO" id="GO:0005886">
    <property type="term" value="C:plasma membrane"/>
    <property type="evidence" value="ECO:0007669"/>
    <property type="project" value="UniProtKB-SubCell"/>
</dbReference>
<dbReference type="PANTHER" id="PTHR30619">
    <property type="entry name" value="DNA INTERNALIZATION/COMPETENCE PROTEIN COMEC/REC2"/>
    <property type="match status" value="1"/>
</dbReference>
<feature type="transmembrane region" description="Helical" evidence="6">
    <location>
        <begin position="428"/>
        <end position="451"/>
    </location>
</feature>
<dbReference type="NCBIfam" id="TIGR00360">
    <property type="entry name" value="ComEC_N-term"/>
    <property type="match status" value="1"/>
</dbReference>
<dbReference type="Gene3D" id="3.60.15.10">
    <property type="entry name" value="Ribonuclease Z/Hydroxyacylglutathione hydrolase-like"/>
    <property type="match status" value="1"/>
</dbReference>
<evidence type="ECO:0000313" key="8">
    <source>
        <dbReference type="EMBL" id="GGD39444.1"/>
    </source>
</evidence>
<keyword evidence="9" id="KW-1185">Reference proteome</keyword>
<keyword evidence="3 6" id="KW-0812">Transmembrane</keyword>
<reference evidence="8" key="1">
    <citation type="journal article" date="2014" name="Int. J. Syst. Evol. Microbiol.">
        <title>Complete genome sequence of Corynebacterium casei LMG S-19264T (=DSM 44701T), isolated from a smear-ripened cheese.</title>
        <authorList>
            <consortium name="US DOE Joint Genome Institute (JGI-PGF)"/>
            <person name="Walter F."/>
            <person name="Albersmeier A."/>
            <person name="Kalinowski J."/>
            <person name="Ruckert C."/>
        </authorList>
    </citation>
    <scope>NUCLEOTIDE SEQUENCE</scope>
    <source>
        <strain evidence="8">CGMCC 1.15152</strain>
    </source>
</reference>
<dbReference type="Pfam" id="PF03772">
    <property type="entry name" value="Competence"/>
    <property type="match status" value="1"/>
</dbReference>
<evidence type="ECO:0000256" key="2">
    <source>
        <dbReference type="ARBA" id="ARBA00022475"/>
    </source>
</evidence>
<feature type="domain" description="Metallo-beta-lactamase" evidence="7">
    <location>
        <begin position="468"/>
        <end position="640"/>
    </location>
</feature>
<feature type="transmembrane region" description="Helical" evidence="6">
    <location>
        <begin position="291"/>
        <end position="311"/>
    </location>
</feature>
<dbReference type="PANTHER" id="PTHR30619:SF1">
    <property type="entry name" value="RECOMBINATION PROTEIN 2"/>
    <property type="match status" value="1"/>
</dbReference>
<keyword evidence="4 6" id="KW-1133">Transmembrane helix</keyword>
<dbReference type="SUPFAM" id="SSF56281">
    <property type="entry name" value="Metallo-hydrolase/oxidoreductase"/>
    <property type="match status" value="1"/>
</dbReference>
<evidence type="ECO:0000256" key="5">
    <source>
        <dbReference type="ARBA" id="ARBA00023136"/>
    </source>
</evidence>
<accession>A0A916YCC5</accession>
<dbReference type="InterPro" id="IPR004477">
    <property type="entry name" value="ComEC_N"/>
</dbReference>
<reference evidence="8" key="2">
    <citation type="submission" date="2020-09" db="EMBL/GenBank/DDBJ databases">
        <authorList>
            <person name="Sun Q."/>
            <person name="Zhou Y."/>
        </authorList>
    </citation>
    <scope>NUCLEOTIDE SEQUENCE</scope>
    <source>
        <strain evidence="8">CGMCC 1.15152</strain>
    </source>
</reference>
<dbReference type="EMBL" id="BMHO01000001">
    <property type="protein sequence ID" value="GGD39444.1"/>
    <property type="molecule type" value="Genomic_DNA"/>
</dbReference>
<dbReference type="InterPro" id="IPR052159">
    <property type="entry name" value="Competence_DNA_uptake"/>
</dbReference>
<dbReference type="SMART" id="SM00849">
    <property type="entry name" value="Lactamase_B"/>
    <property type="match status" value="1"/>
</dbReference>
<name>A0A916YCC5_9MICO</name>
<dbReference type="AlphaFoldDB" id="A0A916YCC5"/>
<feature type="transmembrane region" description="Helical" evidence="6">
    <location>
        <begin position="346"/>
        <end position="365"/>
    </location>
</feature>
<protein>
    <recommendedName>
        <fullName evidence="7">Metallo-beta-lactamase domain-containing protein</fullName>
    </recommendedName>
</protein>
<dbReference type="InterPro" id="IPR036866">
    <property type="entry name" value="RibonucZ/Hydroxyglut_hydro"/>
</dbReference>
<evidence type="ECO:0000313" key="9">
    <source>
        <dbReference type="Proteomes" id="UP000633205"/>
    </source>
</evidence>
<evidence type="ECO:0000256" key="4">
    <source>
        <dbReference type="ARBA" id="ARBA00022989"/>
    </source>
</evidence>
<dbReference type="InterPro" id="IPR001279">
    <property type="entry name" value="Metallo-B-lactamas"/>
</dbReference>
<proteinExistence type="predicted"/>
<evidence type="ECO:0000256" key="1">
    <source>
        <dbReference type="ARBA" id="ARBA00004651"/>
    </source>
</evidence>
<feature type="transmembrane region" description="Helical" evidence="6">
    <location>
        <begin position="317"/>
        <end position="339"/>
    </location>
</feature>
<dbReference type="Proteomes" id="UP000633205">
    <property type="component" value="Unassembled WGS sequence"/>
</dbReference>
<feature type="transmembrane region" description="Helical" evidence="6">
    <location>
        <begin position="165"/>
        <end position="186"/>
    </location>
</feature>
<feature type="transmembrane region" description="Helical" evidence="6">
    <location>
        <begin position="193"/>
        <end position="209"/>
    </location>
</feature>
<keyword evidence="5 6" id="KW-0472">Membrane</keyword>